<comment type="caution">
    <text evidence="7">The sequence shown here is derived from an EMBL/GenBank/DDBJ whole genome shotgun (WGS) entry which is preliminary data.</text>
</comment>
<dbReference type="Pfam" id="PF00326">
    <property type="entry name" value="Peptidase_S9"/>
    <property type="match status" value="1"/>
</dbReference>
<keyword evidence="2" id="KW-0378">Hydrolase</keyword>
<dbReference type="SUPFAM" id="SSF82171">
    <property type="entry name" value="DPP6 N-terminal domain-like"/>
    <property type="match status" value="1"/>
</dbReference>
<dbReference type="Proteomes" id="UP000220102">
    <property type="component" value="Unassembled WGS sequence"/>
</dbReference>
<dbReference type="InterPro" id="IPR002471">
    <property type="entry name" value="Pept_S9_AS"/>
</dbReference>
<keyword evidence="3" id="KW-0325">Glycoprotein</keyword>
<evidence type="ECO:0000256" key="3">
    <source>
        <dbReference type="ARBA" id="ARBA00023180"/>
    </source>
</evidence>
<dbReference type="InterPro" id="IPR050278">
    <property type="entry name" value="Serine_Prot_S9B/DPPIV"/>
</dbReference>
<dbReference type="PANTHER" id="PTHR11731:SF193">
    <property type="entry name" value="DIPEPTIDYL PEPTIDASE 9"/>
    <property type="match status" value="1"/>
</dbReference>
<evidence type="ECO:0000259" key="5">
    <source>
        <dbReference type="Pfam" id="PF00326"/>
    </source>
</evidence>
<evidence type="ECO:0000256" key="4">
    <source>
        <dbReference type="SAM" id="SignalP"/>
    </source>
</evidence>
<dbReference type="GO" id="GO:0004252">
    <property type="term" value="F:serine-type endopeptidase activity"/>
    <property type="evidence" value="ECO:0007669"/>
    <property type="project" value="InterPro"/>
</dbReference>
<evidence type="ECO:0000313" key="8">
    <source>
        <dbReference type="Proteomes" id="UP000220102"/>
    </source>
</evidence>
<dbReference type="GO" id="GO:0008239">
    <property type="term" value="F:dipeptidyl-peptidase activity"/>
    <property type="evidence" value="ECO:0007669"/>
    <property type="project" value="TreeGrafter"/>
</dbReference>
<dbReference type="InterPro" id="IPR001375">
    <property type="entry name" value="Peptidase_S9_cat"/>
</dbReference>
<name>A0A2A8D0S8_9BACT</name>
<dbReference type="EMBL" id="PDEQ01000002">
    <property type="protein sequence ID" value="PEN14407.1"/>
    <property type="molecule type" value="Genomic_DNA"/>
</dbReference>
<evidence type="ECO:0000259" key="6">
    <source>
        <dbReference type="Pfam" id="PF00930"/>
    </source>
</evidence>
<dbReference type="RefSeq" id="WP_098074588.1">
    <property type="nucleotide sequence ID" value="NZ_PDEQ01000002.1"/>
</dbReference>
<dbReference type="PROSITE" id="PS00708">
    <property type="entry name" value="PRO_ENDOPEP_SER"/>
    <property type="match status" value="1"/>
</dbReference>
<sequence>MSQLRTVAVVLALFVWTTFPSASHAQQAESVPDFTLRTIHASNELSPDRFQGGRWADEGPVVTYIEPVSDSDATHLMRFNLETDERTRIIDGTTLQADDVDRLIQIEGYEYSRDGSKVLLYTDSKRVWRQNTKGFYYVYDTETEELTPIADREDGYQMFAKFNPDATKVAFVRKRDLFVVDLGTGNETALTTDGADGSIINGTFDWVYEEEFGLRDGFSWSPDGAYISFYKLDESDTREFAMTDFRTRYPEYERFRYPKAGEVNSEIKVGVVDMTALDTTQTGQPDAIQYFETETWDPELDKETEASDPTEYISRMGWTPKIDGKHRVWMFRMNRGQNRLDVLYGNPDDASAETVLQENLDTYIDVEDGKLQFLDDGKHFVYLSERTGYNHIHLYKNDGTYLGPITDGEWEVTTFHGIDEGSLQAYFTSTKAGSIERQLYRVGVSMGKHEAAMEPERVSEESGWHSINMSNDLSYYIDQYSNATTPPAWTLHEADGTLVTTLESNDSLRNTIESMELPAPSFTTLPGADETPLNTYIIKPNDFNENRPHAVLMYVYGGPGAQTVTNQWGGRRMMWFQYLAETYNVVVVSVDNRGTGGRGKAFQDVPYRNLGTPESADQIAAAQSLADSSWVDADRVGIWGWSYGGYMTLMSMLSGEGPSTFSAGLSVAPVTDWRFYDTIYTERYMSTPQNNEAGYDRGAPLDYADQMAETQDLLLVHGDFDDNVHFQNSMQMADALQEANKQFQFMVYPGRNHGIYGGNTRLHLFTMLTDFVEESLVEEEPMIGATE</sequence>
<evidence type="ECO:0000313" key="7">
    <source>
        <dbReference type="EMBL" id="PEN14407.1"/>
    </source>
</evidence>
<evidence type="ECO:0000256" key="2">
    <source>
        <dbReference type="ARBA" id="ARBA00022801"/>
    </source>
</evidence>
<dbReference type="Gene3D" id="2.140.10.30">
    <property type="entry name" value="Dipeptidylpeptidase IV, N-terminal domain"/>
    <property type="match status" value="1"/>
</dbReference>
<keyword evidence="8" id="KW-1185">Reference proteome</keyword>
<dbReference type="Gene3D" id="3.40.50.1820">
    <property type="entry name" value="alpha/beta hydrolase"/>
    <property type="match status" value="1"/>
</dbReference>
<feature type="signal peptide" evidence="4">
    <location>
        <begin position="1"/>
        <end position="25"/>
    </location>
</feature>
<dbReference type="InterPro" id="IPR002469">
    <property type="entry name" value="Peptidase_S9B_N"/>
</dbReference>
<evidence type="ECO:0000256" key="1">
    <source>
        <dbReference type="ARBA" id="ARBA00022670"/>
    </source>
</evidence>
<accession>A0A2A8D0S8</accession>
<dbReference type="PANTHER" id="PTHR11731">
    <property type="entry name" value="PROTEASE FAMILY S9B,C DIPEPTIDYL-PEPTIDASE IV-RELATED"/>
    <property type="match status" value="1"/>
</dbReference>
<keyword evidence="1" id="KW-0645">Protease</keyword>
<dbReference type="FunFam" id="3.40.50.1820:FF:000003">
    <property type="entry name" value="Dipeptidyl peptidase 4"/>
    <property type="match status" value="1"/>
</dbReference>
<organism evidence="7 8">
    <name type="scientific">Longibacter salinarum</name>
    <dbReference type="NCBI Taxonomy" id="1850348"/>
    <lineage>
        <taxon>Bacteria</taxon>
        <taxon>Pseudomonadati</taxon>
        <taxon>Rhodothermota</taxon>
        <taxon>Rhodothermia</taxon>
        <taxon>Rhodothermales</taxon>
        <taxon>Salisaetaceae</taxon>
        <taxon>Longibacter</taxon>
    </lineage>
</organism>
<dbReference type="AlphaFoldDB" id="A0A2A8D0S8"/>
<dbReference type="Pfam" id="PF00930">
    <property type="entry name" value="DPPIV_N"/>
    <property type="match status" value="1"/>
</dbReference>
<feature type="domain" description="Dipeptidylpeptidase IV N-terminal" evidence="6">
    <location>
        <begin position="112"/>
        <end position="487"/>
    </location>
</feature>
<protein>
    <submittedName>
        <fullName evidence="7">Peptidase S9</fullName>
    </submittedName>
</protein>
<dbReference type="GO" id="GO:0006508">
    <property type="term" value="P:proteolysis"/>
    <property type="evidence" value="ECO:0007669"/>
    <property type="project" value="UniProtKB-KW"/>
</dbReference>
<feature type="chain" id="PRO_5013400770" evidence="4">
    <location>
        <begin position="26"/>
        <end position="787"/>
    </location>
</feature>
<feature type="domain" description="Peptidase S9 prolyl oligopeptidase catalytic" evidence="5">
    <location>
        <begin position="575"/>
        <end position="776"/>
    </location>
</feature>
<reference evidence="7 8" key="1">
    <citation type="submission" date="2017-10" db="EMBL/GenBank/DDBJ databases">
        <title>Draft genome of Longibacter Salinarum.</title>
        <authorList>
            <person name="Goh K.M."/>
            <person name="Shamsir M.S."/>
            <person name="Lim S.W."/>
        </authorList>
    </citation>
    <scope>NUCLEOTIDE SEQUENCE [LARGE SCALE GENOMIC DNA]</scope>
    <source>
        <strain evidence="7 8">KCTC 52045</strain>
    </source>
</reference>
<keyword evidence="4" id="KW-0732">Signal</keyword>
<dbReference type="OrthoDB" id="9812921at2"/>
<dbReference type="SUPFAM" id="SSF53474">
    <property type="entry name" value="alpha/beta-Hydrolases"/>
    <property type="match status" value="1"/>
</dbReference>
<dbReference type="InterPro" id="IPR029058">
    <property type="entry name" value="AB_hydrolase_fold"/>
</dbReference>
<proteinExistence type="predicted"/>
<gene>
    <name evidence="7" type="ORF">CRI94_05090</name>
</gene>